<accession>A0A251LBN5</accession>
<dbReference type="EMBL" id="CM004389">
    <property type="protein sequence ID" value="OAY55661.1"/>
    <property type="molecule type" value="Genomic_DNA"/>
</dbReference>
<dbReference type="Proteomes" id="UP000091857">
    <property type="component" value="Chromosome 3"/>
</dbReference>
<dbReference type="FunFam" id="1.25.40.10:FF:000184">
    <property type="entry name" value="Pentatricopeptide repeat-containing protein, chloroplastic"/>
    <property type="match status" value="1"/>
</dbReference>
<dbReference type="GO" id="GO:0003723">
    <property type="term" value="F:RNA binding"/>
    <property type="evidence" value="ECO:0007669"/>
    <property type="project" value="InterPro"/>
</dbReference>
<protein>
    <recommendedName>
        <fullName evidence="5">Pentatricopeptide repeat-containing protein</fullName>
    </recommendedName>
</protein>
<dbReference type="PANTHER" id="PTHR47926:SF463">
    <property type="entry name" value="PENTATRICOPEPTIDE REPEAT-CONTAINING PROTEIN"/>
    <property type="match status" value="1"/>
</dbReference>
<proteinExistence type="predicted"/>
<keyword evidence="4" id="KW-1185">Reference proteome</keyword>
<dbReference type="PANTHER" id="PTHR47926">
    <property type="entry name" value="PENTATRICOPEPTIDE REPEAT-CONTAINING PROTEIN"/>
    <property type="match status" value="1"/>
</dbReference>
<evidence type="ECO:0000313" key="3">
    <source>
        <dbReference type="EMBL" id="OAY55662.1"/>
    </source>
</evidence>
<reference evidence="3 4" key="1">
    <citation type="submission" date="2016-02" db="EMBL/GenBank/DDBJ databases">
        <title>WGS assembly of Manihot esculenta.</title>
        <authorList>
            <person name="Bredeson J.V."/>
            <person name="Prochnik S.E."/>
            <person name="Lyons J.B."/>
            <person name="Schmutz J."/>
            <person name="Grimwood J."/>
            <person name="Vrebalov J."/>
            <person name="Bart R.S."/>
            <person name="Amuge T."/>
            <person name="Ferguson M.E."/>
            <person name="Green R."/>
            <person name="Putnam N."/>
            <person name="Stites J."/>
            <person name="Rounsley S."/>
            <person name="Rokhsar D.S."/>
        </authorList>
    </citation>
    <scope>NUCLEOTIDE SEQUENCE [LARGE SCALE GENOMIC DNA]</scope>
    <source>
        <strain evidence="4">cv. AM560-2</strain>
        <tissue evidence="3">Leaf</tissue>
    </source>
</reference>
<feature type="repeat" description="PPR" evidence="2">
    <location>
        <begin position="442"/>
        <end position="472"/>
    </location>
</feature>
<dbReference type="EMBL" id="CM004389">
    <property type="protein sequence ID" value="OAY55662.1"/>
    <property type="molecule type" value="Genomic_DNA"/>
</dbReference>
<dbReference type="OrthoDB" id="1928216at2759"/>
<dbReference type="NCBIfam" id="TIGR00756">
    <property type="entry name" value="PPR"/>
    <property type="match status" value="4"/>
</dbReference>
<organism evidence="3 4">
    <name type="scientific">Manihot esculenta</name>
    <name type="common">Cassava</name>
    <name type="synonym">Jatropha manihot</name>
    <dbReference type="NCBI Taxonomy" id="3983"/>
    <lineage>
        <taxon>Eukaryota</taxon>
        <taxon>Viridiplantae</taxon>
        <taxon>Streptophyta</taxon>
        <taxon>Embryophyta</taxon>
        <taxon>Tracheophyta</taxon>
        <taxon>Spermatophyta</taxon>
        <taxon>Magnoliopsida</taxon>
        <taxon>eudicotyledons</taxon>
        <taxon>Gunneridae</taxon>
        <taxon>Pentapetalae</taxon>
        <taxon>rosids</taxon>
        <taxon>fabids</taxon>
        <taxon>Malpighiales</taxon>
        <taxon>Euphorbiaceae</taxon>
        <taxon>Crotonoideae</taxon>
        <taxon>Manihoteae</taxon>
        <taxon>Manihot</taxon>
    </lineage>
</organism>
<name>A0A251LBN5_MANES</name>
<evidence type="ECO:0000313" key="4">
    <source>
        <dbReference type="Proteomes" id="UP000091857"/>
    </source>
</evidence>
<evidence type="ECO:0008006" key="5">
    <source>
        <dbReference type="Google" id="ProtNLM"/>
    </source>
</evidence>
<dbReference type="STRING" id="3983.A0A251LBN5"/>
<dbReference type="AlphaFoldDB" id="A0A251LBN5"/>
<dbReference type="Pfam" id="PF20431">
    <property type="entry name" value="E_motif"/>
    <property type="match status" value="1"/>
</dbReference>
<dbReference type="InterPro" id="IPR046848">
    <property type="entry name" value="E_motif"/>
</dbReference>
<feature type="repeat" description="PPR" evidence="2">
    <location>
        <begin position="371"/>
        <end position="405"/>
    </location>
</feature>
<dbReference type="InterPro" id="IPR046960">
    <property type="entry name" value="PPR_At4g14850-like_plant"/>
</dbReference>
<dbReference type="FunFam" id="1.25.40.10:FF:000436">
    <property type="entry name" value="Pentatricopeptide repeat-containing protein At5g39350 family"/>
    <property type="match status" value="1"/>
</dbReference>
<dbReference type="Gramene" id="Manes.03G170800.2.v8.1">
    <property type="protein sequence ID" value="Manes.03G170800.2.v8.1.CDS.1"/>
    <property type="gene ID" value="Manes.03G170800.v8.1"/>
</dbReference>
<dbReference type="InterPro" id="IPR002885">
    <property type="entry name" value="PPR_rpt"/>
</dbReference>
<dbReference type="PROSITE" id="PS51375">
    <property type="entry name" value="PPR"/>
    <property type="match status" value="4"/>
</dbReference>
<keyword evidence="1" id="KW-0677">Repeat</keyword>
<dbReference type="InterPro" id="IPR011990">
    <property type="entry name" value="TPR-like_helical_dom_sf"/>
</dbReference>
<sequence length="597" mass="67093">MPSSRELTILLHPHKSLKHLKQIHSFLITSGLSRDTFFLTKLFHSLTLDHGCHLAYASLLFQHMETTSIYLWNTVIGDFSVSAQPLMSIVFYTRMRRNDVHPDNRTFPLLLKSFSQLKNENPFPIYAHIVKFGLEFNNFVRNSLITAFVNCGNTVFARQVFDESAHKDVVTWTAMIDGYARNGFPIEGLKCFKQMISSGVKVDEVTVVSALSAAGMTGNILFGRCVHGFYIQPGRVKWDVYVGCVLVDMYSKCGYSDDARRVFDEMPIKNVVSWSALIAGYVQGNRFKDALLLFQDMLIADVRPNQTTLTSVLTASAQLGALDQGRWVHEYINRNALDMNSITVTALIDMYAKCGCVCEAMLVFENFPKKNVYSWTAMINGLAMHGDALGALKLFLQMLSSGVQPNGVTFISVLSACAHGCLVNEGCNLFELMKHKYHMEPNIDHYGCMIDILGRAGYLEEARKLIKEMPMEPTPGVWGTLFGACMIHKAFDLGEYIGSLLIRLQPNHSGRYALLANMYSANDRWDDAAFVRKIMKGKGVEKRPGFSWIEVNGSIHEFIAFDGSHSEITSLYEMLDNILLQLKLADYLPETILFDGD</sequence>
<dbReference type="Pfam" id="PF13041">
    <property type="entry name" value="PPR_2"/>
    <property type="match status" value="2"/>
</dbReference>
<evidence type="ECO:0000256" key="2">
    <source>
        <dbReference type="PROSITE-ProRule" id="PRU00708"/>
    </source>
</evidence>
<gene>
    <name evidence="3" type="ORF">MANES_03G170800</name>
</gene>
<dbReference type="Gene3D" id="1.25.40.10">
    <property type="entry name" value="Tetratricopeptide repeat domain"/>
    <property type="match status" value="4"/>
</dbReference>
<evidence type="ECO:0000256" key="1">
    <source>
        <dbReference type="ARBA" id="ARBA00022737"/>
    </source>
</evidence>
<feature type="repeat" description="PPR" evidence="2">
    <location>
        <begin position="270"/>
        <end position="304"/>
    </location>
</feature>
<feature type="repeat" description="PPR" evidence="2">
    <location>
        <begin position="168"/>
        <end position="202"/>
    </location>
</feature>
<dbReference type="Pfam" id="PF01535">
    <property type="entry name" value="PPR"/>
    <property type="match status" value="3"/>
</dbReference>
<dbReference type="FunFam" id="1.25.40.10:FF:000344">
    <property type="entry name" value="Pentatricopeptide repeat-containing protein"/>
    <property type="match status" value="1"/>
</dbReference>
<dbReference type="GO" id="GO:0009451">
    <property type="term" value="P:RNA modification"/>
    <property type="evidence" value="ECO:0007669"/>
    <property type="project" value="InterPro"/>
</dbReference>